<protein>
    <submittedName>
        <fullName evidence="5">23S rRNA (Guanosine2251-2'-O)-methyltransferase</fullName>
    </submittedName>
</protein>
<dbReference type="InterPro" id="IPR029028">
    <property type="entry name" value="Alpha/beta_knot_MTases"/>
</dbReference>
<dbReference type="Gene3D" id="3.40.1280.10">
    <property type="match status" value="1"/>
</dbReference>
<dbReference type="CDD" id="cd18103">
    <property type="entry name" value="SpoU-like_RlmB"/>
    <property type="match status" value="1"/>
</dbReference>
<evidence type="ECO:0000256" key="3">
    <source>
        <dbReference type="ARBA" id="ARBA00022679"/>
    </source>
</evidence>
<accession>A0A1M5TRL5</accession>
<dbReference type="EMBL" id="FQXI01000012">
    <property type="protein sequence ID" value="SHH53043.1"/>
    <property type="molecule type" value="Genomic_DNA"/>
</dbReference>
<dbReference type="SMART" id="SM00967">
    <property type="entry name" value="SpoU_sub_bind"/>
    <property type="match status" value="1"/>
</dbReference>
<sequence>MKEYIYGRNPVIEVLKNKRVDKLYVQKGNFEGSMKKVYALAKEQNILITELNKKKLDEMSEDGNHQGVVALVSGYEYKTLEEVMNGASGRLLMLEKIEDPHNLGAIARSAEAAGFDGIIIPKHKSVYVNDAVYKSSAGAIENISVVIENNLSNAIEKLKKEGYWIYGADMEGVNYTKVDLKGKVCLVIGNESKGLGHSVKKNCDEIISIPMIGKINSLNASCAASILMFEVLRQDEKITL</sequence>
<keyword evidence="2 5" id="KW-0489">Methyltransferase</keyword>
<dbReference type="NCBIfam" id="TIGR00186">
    <property type="entry name" value="rRNA_methyl_3"/>
    <property type="match status" value="1"/>
</dbReference>
<dbReference type="PANTHER" id="PTHR46429">
    <property type="entry name" value="23S RRNA (GUANOSINE-2'-O-)-METHYLTRANSFERASE RLMB"/>
    <property type="match status" value="1"/>
</dbReference>
<proteinExistence type="inferred from homology"/>
<dbReference type="PANTHER" id="PTHR46429:SF1">
    <property type="entry name" value="23S RRNA (GUANOSINE-2'-O-)-METHYLTRANSFERASE RLMB"/>
    <property type="match status" value="1"/>
</dbReference>
<dbReference type="AlphaFoldDB" id="A0A1M5TRL5"/>
<dbReference type="OrthoDB" id="9794400at2"/>
<dbReference type="Proteomes" id="UP000184032">
    <property type="component" value="Unassembled WGS sequence"/>
</dbReference>
<dbReference type="Gene3D" id="3.30.1330.30">
    <property type="match status" value="1"/>
</dbReference>
<comment type="similarity">
    <text evidence="1">Belongs to the class IV-like SAM-binding methyltransferase superfamily. RNA methyltransferase TrmH family.</text>
</comment>
<dbReference type="SUPFAM" id="SSF55315">
    <property type="entry name" value="L30e-like"/>
    <property type="match status" value="1"/>
</dbReference>
<dbReference type="InterPro" id="IPR001537">
    <property type="entry name" value="SpoU_MeTrfase"/>
</dbReference>
<evidence type="ECO:0000256" key="2">
    <source>
        <dbReference type="ARBA" id="ARBA00022603"/>
    </source>
</evidence>
<evidence type="ECO:0000259" key="4">
    <source>
        <dbReference type="SMART" id="SM00967"/>
    </source>
</evidence>
<dbReference type="GO" id="GO:0008173">
    <property type="term" value="F:RNA methyltransferase activity"/>
    <property type="evidence" value="ECO:0007669"/>
    <property type="project" value="InterPro"/>
</dbReference>
<dbReference type="GO" id="GO:0032259">
    <property type="term" value="P:methylation"/>
    <property type="evidence" value="ECO:0007669"/>
    <property type="project" value="UniProtKB-KW"/>
</dbReference>
<evidence type="ECO:0000313" key="6">
    <source>
        <dbReference type="Proteomes" id="UP000184032"/>
    </source>
</evidence>
<dbReference type="InterPro" id="IPR013123">
    <property type="entry name" value="SpoU_subst-bd"/>
</dbReference>
<name>A0A1M5TRL5_9FIRM</name>
<dbReference type="InterPro" id="IPR029064">
    <property type="entry name" value="Ribosomal_eL30-like_sf"/>
</dbReference>
<keyword evidence="3 5" id="KW-0808">Transferase</keyword>
<dbReference type="Pfam" id="PF00588">
    <property type="entry name" value="SpoU_methylase"/>
    <property type="match status" value="1"/>
</dbReference>
<gene>
    <name evidence="5" type="ORF">SAMN02745245_01531</name>
</gene>
<dbReference type="GO" id="GO:0006396">
    <property type="term" value="P:RNA processing"/>
    <property type="evidence" value="ECO:0007669"/>
    <property type="project" value="InterPro"/>
</dbReference>
<evidence type="ECO:0000313" key="5">
    <source>
        <dbReference type="EMBL" id="SHH53043.1"/>
    </source>
</evidence>
<evidence type="ECO:0000256" key="1">
    <source>
        <dbReference type="ARBA" id="ARBA00007228"/>
    </source>
</evidence>
<dbReference type="FunFam" id="3.40.1280.10:FF:000008">
    <property type="entry name" value="Group 3 RNA methyltransferase TrmH"/>
    <property type="match status" value="1"/>
</dbReference>
<dbReference type="GO" id="GO:0003723">
    <property type="term" value="F:RNA binding"/>
    <property type="evidence" value="ECO:0007669"/>
    <property type="project" value="InterPro"/>
</dbReference>
<dbReference type="GO" id="GO:0005829">
    <property type="term" value="C:cytosol"/>
    <property type="evidence" value="ECO:0007669"/>
    <property type="project" value="TreeGrafter"/>
</dbReference>
<dbReference type="InterPro" id="IPR004441">
    <property type="entry name" value="rRNA_MeTrfase_TrmH"/>
</dbReference>
<reference evidence="5 6" key="1">
    <citation type="submission" date="2016-11" db="EMBL/GenBank/DDBJ databases">
        <authorList>
            <person name="Jaros S."/>
            <person name="Januszkiewicz K."/>
            <person name="Wedrychowicz H."/>
        </authorList>
    </citation>
    <scope>NUCLEOTIDE SEQUENCE [LARGE SCALE GENOMIC DNA]</scope>
    <source>
        <strain evidence="5 6">DSM 21120</strain>
    </source>
</reference>
<organism evidence="5 6">
    <name type="scientific">Anaerosphaera aminiphila DSM 21120</name>
    <dbReference type="NCBI Taxonomy" id="1120995"/>
    <lineage>
        <taxon>Bacteria</taxon>
        <taxon>Bacillati</taxon>
        <taxon>Bacillota</taxon>
        <taxon>Tissierellia</taxon>
        <taxon>Tissierellales</taxon>
        <taxon>Peptoniphilaceae</taxon>
        <taxon>Anaerosphaera</taxon>
    </lineage>
</organism>
<dbReference type="STRING" id="1120995.SAMN02745245_01531"/>
<keyword evidence="6" id="KW-1185">Reference proteome</keyword>
<dbReference type="Pfam" id="PF08032">
    <property type="entry name" value="SpoU_sub_bind"/>
    <property type="match status" value="1"/>
</dbReference>
<feature type="domain" description="RNA 2-O ribose methyltransferase substrate binding" evidence="4">
    <location>
        <begin position="4"/>
        <end position="78"/>
    </location>
</feature>
<dbReference type="RefSeq" id="WP_073185122.1">
    <property type="nucleotide sequence ID" value="NZ_FQXI01000012.1"/>
</dbReference>
<dbReference type="SUPFAM" id="SSF75217">
    <property type="entry name" value="alpha/beta knot"/>
    <property type="match status" value="1"/>
</dbReference>
<dbReference type="InterPro" id="IPR029026">
    <property type="entry name" value="tRNA_m1G_MTases_N"/>
</dbReference>